<proteinExistence type="predicted"/>
<dbReference type="AlphaFoldDB" id="A0AAN1XCA7"/>
<keyword evidence="3" id="KW-1185">Reference proteome</keyword>
<sequence>MRLIVSSYRRLTGKPLIADEPADITALRDAMWQAPRAIVAHGTEDDPVFFYGNRLALQWFEMDFDEFARLPSRLSAEPLAQEAREKLLAKVAQQGYVDGYSGMRIAGSGRRFMIADTTVWNLLDDNGVRQGQAAAFVVQA</sequence>
<evidence type="ECO:0000259" key="1">
    <source>
        <dbReference type="Pfam" id="PF08670"/>
    </source>
</evidence>
<dbReference type="EMBL" id="AP023423">
    <property type="protein sequence ID" value="BCK88770.1"/>
    <property type="molecule type" value="Genomic_DNA"/>
</dbReference>
<dbReference type="KEGG" id="seme:MIZ01_2576"/>
<protein>
    <recommendedName>
        <fullName evidence="1">MEKHLA domain-containing protein</fullName>
    </recommendedName>
</protein>
<dbReference type="Pfam" id="PF08670">
    <property type="entry name" value="MEKHLA"/>
    <property type="match status" value="1"/>
</dbReference>
<feature type="domain" description="MEKHLA" evidence="1">
    <location>
        <begin position="2"/>
        <end position="137"/>
    </location>
</feature>
<name>A0AAN1XCA7_9PROT</name>
<accession>A0AAN1XCA7</accession>
<reference evidence="2 3" key="1">
    <citation type="journal article" date="2022" name="Int. J. Syst. Evol. Microbiol.">
        <title>&lt;i&gt;Sideroxyarcus emersonii&lt;/i&gt; gen. nov. sp. nov., a neutrophilic, microaerobic iron- and thiosulfate-oxidizing bacterium isolated from iron-rich wetland sediment.</title>
        <authorList>
            <person name="Kato S."/>
            <person name="Itoh T."/>
            <person name="Iino T."/>
            <person name="Ohkuma M."/>
        </authorList>
    </citation>
    <scope>NUCLEOTIDE SEQUENCE [LARGE SCALE GENOMIC DNA]</scope>
    <source>
        <strain evidence="2 3">MIZ01</strain>
    </source>
</reference>
<evidence type="ECO:0000313" key="3">
    <source>
        <dbReference type="Proteomes" id="UP001320326"/>
    </source>
</evidence>
<dbReference type="Proteomes" id="UP001320326">
    <property type="component" value="Chromosome"/>
</dbReference>
<dbReference type="InterPro" id="IPR013978">
    <property type="entry name" value="MEKHLA"/>
</dbReference>
<organism evidence="2 3">
    <name type="scientific">Sideroxyarcus emersonii</name>
    <dbReference type="NCBI Taxonomy" id="2764705"/>
    <lineage>
        <taxon>Bacteria</taxon>
        <taxon>Pseudomonadati</taxon>
        <taxon>Pseudomonadota</taxon>
        <taxon>Betaproteobacteria</taxon>
        <taxon>Nitrosomonadales</taxon>
        <taxon>Gallionellaceae</taxon>
        <taxon>Sideroxyarcus</taxon>
    </lineage>
</organism>
<gene>
    <name evidence="2" type="ORF">MIZ01_2576</name>
</gene>
<evidence type="ECO:0000313" key="2">
    <source>
        <dbReference type="EMBL" id="BCK88770.1"/>
    </source>
</evidence>